<comment type="caution">
    <text evidence="2">The sequence shown here is derived from an EMBL/GenBank/DDBJ whole genome shotgun (WGS) entry which is preliminary data.</text>
</comment>
<accession>A0A1C0A6J2</accession>
<organism evidence="2 3">
    <name type="scientific">Orenia metallireducens</name>
    <dbReference type="NCBI Taxonomy" id="1413210"/>
    <lineage>
        <taxon>Bacteria</taxon>
        <taxon>Bacillati</taxon>
        <taxon>Bacillota</taxon>
        <taxon>Clostridia</taxon>
        <taxon>Halanaerobiales</taxon>
        <taxon>Halobacteroidaceae</taxon>
        <taxon>Orenia</taxon>
    </lineage>
</organism>
<evidence type="ECO:0000313" key="2">
    <source>
        <dbReference type="EMBL" id="OCL25770.1"/>
    </source>
</evidence>
<dbReference type="RefSeq" id="WP_068719680.1">
    <property type="nucleotide sequence ID" value="NZ_LWDV01000010.1"/>
</dbReference>
<feature type="region of interest" description="Disordered" evidence="1">
    <location>
        <begin position="237"/>
        <end position="285"/>
    </location>
</feature>
<dbReference type="OrthoDB" id="2119855at2"/>
<dbReference type="EMBL" id="LWDV01000010">
    <property type="protein sequence ID" value="OCL25770.1"/>
    <property type="molecule type" value="Genomic_DNA"/>
</dbReference>
<dbReference type="AlphaFoldDB" id="A0A1C0A6J2"/>
<feature type="compositionally biased region" description="Acidic residues" evidence="1">
    <location>
        <begin position="255"/>
        <end position="264"/>
    </location>
</feature>
<reference evidence="3" key="1">
    <citation type="submission" date="2016-07" db="EMBL/GenBank/DDBJ databases">
        <authorList>
            <person name="Florea S."/>
            <person name="Webb J.S."/>
            <person name="Jaromczyk J."/>
            <person name="Schardl C.L."/>
        </authorList>
    </citation>
    <scope>NUCLEOTIDE SEQUENCE [LARGE SCALE GENOMIC DNA]</scope>
    <source>
        <strain evidence="3">Z6</strain>
    </source>
</reference>
<gene>
    <name evidence="2" type="ORF">U472_15735</name>
</gene>
<feature type="region of interest" description="Disordered" evidence="1">
    <location>
        <begin position="72"/>
        <end position="97"/>
    </location>
</feature>
<proteinExistence type="predicted"/>
<reference evidence="2 3" key="2">
    <citation type="submission" date="2016-08" db="EMBL/GenBank/DDBJ databases">
        <title>Orenia metallireducens sp. nov. strain Z6, a Novel Metal-reducing Firmicute from the Deep Subsurface.</title>
        <authorList>
            <person name="Maxim B.I."/>
            <person name="Kenneth K."/>
            <person name="Flynn T.M."/>
            <person name="Oloughlin E.J."/>
            <person name="Locke R.A."/>
            <person name="Weber J.R."/>
            <person name="Egan S.M."/>
            <person name="Mackie R.I."/>
            <person name="Cann I.K."/>
        </authorList>
    </citation>
    <scope>NUCLEOTIDE SEQUENCE [LARGE SCALE GENOMIC DNA]</scope>
    <source>
        <strain evidence="2 3">Z6</strain>
    </source>
</reference>
<keyword evidence="3" id="KW-1185">Reference proteome</keyword>
<evidence type="ECO:0000256" key="1">
    <source>
        <dbReference type="SAM" id="MobiDB-lite"/>
    </source>
</evidence>
<feature type="compositionally biased region" description="Basic and acidic residues" evidence="1">
    <location>
        <begin position="265"/>
        <end position="285"/>
    </location>
</feature>
<protein>
    <submittedName>
        <fullName evidence="2">Uncharacterized protein</fullName>
    </submittedName>
</protein>
<evidence type="ECO:0000313" key="3">
    <source>
        <dbReference type="Proteomes" id="UP000093514"/>
    </source>
</evidence>
<feature type="compositionally biased region" description="Basic and acidic residues" evidence="1">
    <location>
        <begin position="72"/>
        <end position="84"/>
    </location>
</feature>
<sequence>MVESDYDLELLEPLLEELVNELLNQNNPMVSNPPTPSLNDFSQFDASNIDISEKELDKVLDMLKQINLKLEPQEAGKKTGGDRKLSKRGRSQGSEFERELIHSLKEELKAELKSELREELLKQKEEDIFINNYNSAESHIFKDELAKHAENFDFVEVTVISGSDCCKIVGILCEVYGDFIVLINEDNSRIKISTNKIVAVRLHNGGRRNRYSNSDDNVDDEANIMKVDDDSSAIEELDKDKEIAAKREKNSGDEIAIDENQETENDSRDSDSNSKSEVERKLKVL</sequence>
<dbReference type="Proteomes" id="UP000093514">
    <property type="component" value="Unassembled WGS sequence"/>
</dbReference>
<feature type="compositionally biased region" description="Basic and acidic residues" evidence="1">
    <location>
        <begin position="237"/>
        <end position="252"/>
    </location>
</feature>
<name>A0A1C0A6J2_9FIRM</name>